<dbReference type="Proteomes" id="UP001219518">
    <property type="component" value="Unassembled WGS sequence"/>
</dbReference>
<accession>A0AAE1H781</accession>
<dbReference type="GO" id="GO:0008233">
    <property type="term" value="F:peptidase activity"/>
    <property type="evidence" value="ECO:0007669"/>
    <property type="project" value="UniProtKB-KW"/>
</dbReference>
<keyword evidence="2" id="KW-0378">Hydrolase</keyword>
<keyword evidence="3" id="KW-1185">Reference proteome</keyword>
<name>A0AAE1H781_9NEOP</name>
<evidence type="ECO:0000256" key="1">
    <source>
        <dbReference type="SAM" id="MobiDB-lite"/>
    </source>
</evidence>
<sequence>MAENQDYNNGFNQDITEQEYQQDDQMNGGGDAPQDSGSAEAPGKDDESRPRLDSLEVNGNFCNTEY</sequence>
<organism evidence="2 3">
    <name type="scientific">Frankliniella fusca</name>
    <dbReference type="NCBI Taxonomy" id="407009"/>
    <lineage>
        <taxon>Eukaryota</taxon>
        <taxon>Metazoa</taxon>
        <taxon>Ecdysozoa</taxon>
        <taxon>Arthropoda</taxon>
        <taxon>Hexapoda</taxon>
        <taxon>Insecta</taxon>
        <taxon>Pterygota</taxon>
        <taxon>Neoptera</taxon>
        <taxon>Paraneoptera</taxon>
        <taxon>Thysanoptera</taxon>
        <taxon>Terebrantia</taxon>
        <taxon>Thripoidea</taxon>
        <taxon>Thripidae</taxon>
        <taxon>Frankliniella</taxon>
    </lineage>
</organism>
<dbReference type="AlphaFoldDB" id="A0AAE1H781"/>
<comment type="caution">
    <text evidence="2">The sequence shown here is derived from an EMBL/GenBank/DDBJ whole genome shotgun (WGS) entry which is preliminary data.</text>
</comment>
<reference evidence="2" key="1">
    <citation type="submission" date="2021-07" db="EMBL/GenBank/DDBJ databases">
        <authorList>
            <person name="Catto M.A."/>
            <person name="Jacobson A."/>
            <person name="Kennedy G."/>
            <person name="Labadie P."/>
            <person name="Hunt B.G."/>
            <person name="Srinivasan R."/>
        </authorList>
    </citation>
    <scope>NUCLEOTIDE SEQUENCE</scope>
    <source>
        <strain evidence="2">PL_HMW_Pooled</strain>
        <tissue evidence="2">Head</tissue>
    </source>
</reference>
<feature type="compositionally biased region" description="Polar residues" evidence="1">
    <location>
        <begin position="1"/>
        <end position="15"/>
    </location>
</feature>
<evidence type="ECO:0000313" key="2">
    <source>
        <dbReference type="EMBL" id="KAK3915913.1"/>
    </source>
</evidence>
<gene>
    <name evidence="2" type="ORF">KUF71_025210</name>
</gene>
<feature type="compositionally biased region" description="Basic and acidic residues" evidence="1">
    <location>
        <begin position="42"/>
        <end position="54"/>
    </location>
</feature>
<evidence type="ECO:0000313" key="3">
    <source>
        <dbReference type="Proteomes" id="UP001219518"/>
    </source>
</evidence>
<feature type="region of interest" description="Disordered" evidence="1">
    <location>
        <begin position="1"/>
        <end position="66"/>
    </location>
</feature>
<reference evidence="2" key="2">
    <citation type="journal article" date="2023" name="BMC Genomics">
        <title>Pest status, molecular evolution, and epigenetic factors derived from the genome assembly of Frankliniella fusca, a thysanopteran phytovirus vector.</title>
        <authorList>
            <person name="Catto M.A."/>
            <person name="Labadie P.E."/>
            <person name="Jacobson A.L."/>
            <person name="Kennedy G.G."/>
            <person name="Srinivasan R."/>
            <person name="Hunt B.G."/>
        </authorList>
    </citation>
    <scope>NUCLEOTIDE SEQUENCE</scope>
    <source>
        <strain evidence="2">PL_HMW_Pooled</strain>
    </source>
</reference>
<dbReference type="EMBL" id="JAHWGI010000472">
    <property type="protein sequence ID" value="KAK3915913.1"/>
    <property type="molecule type" value="Genomic_DNA"/>
</dbReference>
<keyword evidence="2" id="KW-0645">Protease</keyword>
<dbReference type="GO" id="GO:0006508">
    <property type="term" value="P:proteolysis"/>
    <property type="evidence" value="ECO:0007669"/>
    <property type="project" value="UniProtKB-KW"/>
</dbReference>
<proteinExistence type="predicted"/>
<protein>
    <submittedName>
        <fullName evidence="2">Vacuolar membrane protease</fullName>
    </submittedName>
</protein>